<dbReference type="InterPro" id="IPR002298">
    <property type="entry name" value="DNA_polymerase_A"/>
</dbReference>
<dbReference type="SUPFAM" id="SSF53098">
    <property type="entry name" value="Ribonuclease H-like"/>
    <property type="match status" value="1"/>
</dbReference>
<dbReference type="SUPFAM" id="SSF56672">
    <property type="entry name" value="DNA/RNA polymerases"/>
    <property type="match status" value="1"/>
</dbReference>
<protein>
    <recommendedName>
        <fullName evidence="1">DNA-directed DNA polymerase</fullName>
        <ecNumber evidence="1">2.7.7.7</ecNumber>
    </recommendedName>
</protein>
<dbReference type="Gene3D" id="1.10.150.20">
    <property type="entry name" value="5' to 3' exonuclease, C-terminal subdomain"/>
    <property type="match status" value="1"/>
</dbReference>
<organism evidence="5 6">
    <name type="scientific">Paenibacillus lycopersici</name>
    <dbReference type="NCBI Taxonomy" id="2704462"/>
    <lineage>
        <taxon>Bacteria</taxon>
        <taxon>Bacillati</taxon>
        <taxon>Bacillota</taxon>
        <taxon>Bacilli</taxon>
        <taxon>Bacillales</taxon>
        <taxon>Paenibacillaceae</taxon>
        <taxon>Paenibacillus</taxon>
    </lineage>
</organism>
<gene>
    <name evidence="5" type="ORF">GXP70_18210</name>
</gene>
<accession>A0A6C0FYG7</accession>
<reference evidence="5 6" key="1">
    <citation type="submission" date="2020-01" db="EMBL/GenBank/DDBJ databases">
        <title>Paenibacillus sp. nov., isolated from tomato rhizosphere.</title>
        <authorList>
            <person name="Weon H.-Y."/>
            <person name="Lee S.A."/>
        </authorList>
    </citation>
    <scope>NUCLEOTIDE SEQUENCE [LARGE SCALE GENOMIC DNA]</scope>
    <source>
        <strain evidence="5 6">12200R-189</strain>
    </source>
</reference>
<dbReference type="GO" id="GO:0003677">
    <property type="term" value="F:DNA binding"/>
    <property type="evidence" value="ECO:0007669"/>
    <property type="project" value="InterPro"/>
</dbReference>
<evidence type="ECO:0000256" key="1">
    <source>
        <dbReference type="ARBA" id="ARBA00012417"/>
    </source>
</evidence>
<dbReference type="PANTHER" id="PTHR10133:SF27">
    <property type="entry name" value="DNA POLYMERASE NU"/>
    <property type="match status" value="1"/>
</dbReference>
<dbReference type="GO" id="GO:0003887">
    <property type="term" value="F:DNA-directed DNA polymerase activity"/>
    <property type="evidence" value="ECO:0007669"/>
    <property type="project" value="UniProtKB-EC"/>
</dbReference>
<dbReference type="KEGG" id="plyc:GXP70_18210"/>
<name>A0A6C0FYG7_9BACL</name>
<dbReference type="InterPro" id="IPR012337">
    <property type="entry name" value="RNaseH-like_sf"/>
</dbReference>
<evidence type="ECO:0000313" key="5">
    <source>
        <dbReference type="EMBL" id="QHT61717.1"/>
    </source>
</evidence>
<proteinExistence type="predicted"/>
<dbReference type="InterPro" id="IPR001098">
    <property type="entry name" value="DNA-dir_DNA_pol_A_palm_dom"/>
</dbReference>
<dbReference type="GO" id="GO:0006261">
    <property type="term" value="P:DNA-templated DNA replication"/>
    <property type="evidence" value="ECO:0007669"/>
    <property type="project" value="InterPro"/>
</dbReference>
<feature type="domain" description="DNA-directed DNA polymerase family A palm" evidence="4">
    <location>
        <begin position="371"/>
        <end position="619"/>
    </location>
</feature>
<evidence type="ECO:0000313" key="6">
    <source>
        <dbReference type="Proteomes" id="UP000476064"/>
    </source>
</evidence>
<dbReference type="InterPro" id="IPR043502">
    <property type="entry name" value="DNA/RNA_pol_sf"/>
</dbReference>
<dbReference type="PANTHER" id="PTHR10133">
    <property type="entry name" value="DNA POLYMERASE I"/>
    <property type="match status" value="1"/>
</dbReference>
<keyword evidence="6" id="KW-1185">Reference proteome</keyword>
<comment type="catalytic activity">
    <reaction evidence="3">
        <text>DNA(n) + a 2'-deoxyribonucleoside 5'-triphosphate = DNA(n+1) + diphosphate</text>
        <dbReference type="Rhea" id="RHEA:22508"/>
        <dbReference type="Rhea" id="RHEA-COMP:17339"/>
        <dbReference type="Rhea" id="RHEA-COMP:17340"/>
        <dbReference type="ChEBI" id="CHEBI:33019"/>
        <dbReference type="ChEBI" id="CHEBI:61560"/>
        <dbReference type="ChEBI" id="CHEBI:173112"/>
        <dbReference type="EC" id="2.7.7.7"/>
    </reaction>
</comment>
<sequence length="654" mass="73910">MTVLRIDIETYSSVDLIKCGVHRYVEAPDFEILLFAYTYDDEPVQVVDLTAFEDVPTQVMRDMVDPNIIKSAFNAAFERTCIRRHFGIDCDPAQWRCSAVHALTLGLPGNLGGVAEVLKLSAEKDAKGKALIKYFSVPCKPTKVNGQRTRNLPHHEPEKWAQFVEYCRQDVVVEREVARKLERFPVPEREWRLWALDQRINDQGVRLDPELVRQAIICAENYTERLTQAAKELTGLDNPNSLTQLKAWLADRGLETPDGLGKDFMPVLLDAAPDEDTRRMLMLRQEMGKTSNSKYDAMARTICADDRVRGILQFCGANRTWRWAGRNVQMHNLPKNELEDHGDLALARETLRSGDHEMLELLYGAPPFILSQLVRTALIPSDGCRFLVSDFSAIEARVIAWLADEQWVIDVFLGHGKIYEATAARMFGVPFETIVKGHANYSYRAPGKVATLACGFGGGRAALEKMDKKKEIPPDDYDGLVRQWREANPKIRKLWYRAEEAAMQAVREKRTVKLAHGVQYRYAAGFLFADLPSGHSLAYPQVEIQHDKKFGKDGLTFFAQDDRGQWSRQRTWGGTLVENLVQAIARDCLAENMLRLDDAGYPMPLHVHDEIVGDCPVGFGDVDEMTTIMGQPIDWAPGLPLKAAGFETSFYCKD</sequence>
<dbReference type="EMBL" id="CP048209">
    <property type="protein sequence ID" value="QHT61717.1"/>
    <property type="molecule type" value="Genomic_DNA"/>
</dbReference>
<dbReference type="GO" id="GO:0006302">
    <property type="term" value="P:double-strand break repair"/>
    <property type="evidence" value="ECO:0007669"/>
    <property type="project" value="TreeGrafter"/>
</dbReference>
<keyword evidence="2" id="KW-0235">DNA replication</keyword>
<evidence type="ECO:0000259" key="4">
    <source>
        <dbReference type="SMART" id="SM00482"/>
    </source>
</evidence>
<dbReference type="Pfam" id="PF00476">
    <property type="entry name" value="DNA_pol_A"/>
    <property type="match status" value="1"/>
</dbReference>
<dbReference type="EC" id="2.7.7.7" evidence="1"/>
<evidence type="ECO:0000256" key="3">
    <source>
        <dbReference type="ARBA" id="ARBA00049244"/>
    </source>
</evidence>
<evidence type="ECO:0000256" key="2">
    <source>
        <dbReference type="ARBA" id="ARBA00022705"/>
    </source>
</evidence>
<dbReference type="RefSeq" id="WP_162358156.1">
    <property type="nucleotide sequence ID" value="NZ_CP048209.1"/>
</dbReference>
<dbReference type="AlphaFoldDB" id="A0A6C0FYG7"/>
<dbReference type="SMART" id="SM00482">
    <property type="entry name" value="POLAc"/>
    <property type="match status" value="1"/>
</dbReference>
<dbReference type="Gene3D" id="3.30.70.370">
    <property type="match status" value="1"/>
</dbReference>
<dbReference type="Proteomes" id="UP000476064">
    <property type="component" value="Chromosome"/>
</dbReference>